<name>A0A0R2NSA7_9LACO</name>
<feature type="transmembrane region" description="Helical" evidence="1">
    <location>
        <begin position="134"/>
        <end position="161"/>
    </location>
</feature>
<keyword evidence="1" id="KW-1133">Transmembrane helix</keyword>
<organism evidence="2 3">
    <name type="scientific">Lactiplantibacillus fabifermentans DSM 21115</name>
    <dbReference type="NCBI Taxonomy" id="1413187"/>
    <lineage>
        <taxon>Bacteria</taxon>
        <taxon>Bacillati</taxon>
        <taxon>Bacillota</taxon>
        <taxon>Bacilli</taxon>
        <taxon>Lactobacillales</taxon>
        <taxon>Lactobacillaceae</taxon>
        <taxon>Lactiplantibacillus</taxon>
    </lineage>
</organism>
<keyword evidence="1" id="KW-0472">Membrane</keyword>
<protein>
    <submittedName>
        <fullName evidence="2">Uncharacterized protein</fullName>
    </submittedName>
</protein>
<evidence type="ECO:0000256" key="1">
    <source>
        <dbReference type="SAM" id="Phobius"/>
    </source>
</evidence>
<sequence length="168" mass="18955">MLIILITSFIFAWLAMLVVALFLVSIKRGKIKTALPFAEFMQQQQVLDQQLGLKKSSGQQVGAQNKWIVPVVFVLSFYLLFAGNWLIVVTRVCQVILFGVTVGLIGYSVYAAFRRVHLRKASGLPYPRLGINPIWRRLMLVLVGLIYIAMLVVFIIFTIIAPSLLEMI</sequence>
<dbReference type="EMBL" id="AYGX02000038">
    <property type="protein sequence ID" value="KRO28551.1"/>
    <property type="molecule type" value="Genomic_DNA"/>
</dbReference>
<dbReference type="AlphaFoldDB" id="A0A0R2NSA7"/>
<evidence type="ECO:0000313" key="2">
    <source>
        <dbReference type="EMBL" id="KRO28551.1"/>
    </source>
</evidence>
<proteinExistence type="predicted"/>
<feature type="transmembrane region" description="Helical" evidence="1">
    <location>
        <begin position="6"/>
        <end position="26"/>
    </location>
</feature>
<dbReference type="Proteomes" id="UP000050920">
    <property type="component" value="Unassembled WGS sequence"/>
</dbReference>
<comment type="caution">
    <text evidence="2">The sequence shown here is derived from an EMBL/GenBank/DDBJ whole genome shotgun (WGS) entry which is preliminary data.</text>
</comment>
<reference evidence="2 3" key="1">
    <citation type="journal article" date="2015" name="Genome Announc.">
        <title>Expanding the biotechnology potential of lactobacilli through comparative genomics of 213 strains and associated genera.</title>
        <authorList>
            <person name="Sun Z."/>
            <person name="Harris H.M."/>
            <person name="McCann A."/>
            <person name="Guo C."/>
            <person name="Argimon S."/>
            <person name="Zhang W."/>
            <person name="Yang X."/>
            <person name="Jeffery I.B."/>
            <person name="Cooney J.C."/>
            <person name="Kagawa T.F."/>
            <person name="Liu W."/>
            <person name="Song Y."/>
            <person name="Salvetti E."/>
            <person name="Wrobel A."/>
            <person name="Rasinkangas P."/>
            <person name="Parkhill J."/>
            <person name="Rea M.C."/>
            <person name="O'Sullivan O."/>
            <person name="Ritari J."/>
            <person name="Douillard F.P."/>
            <person name="Paul Ross R."/>
            <person name="Yang R."/>
            <person name="Briner A.E."/>
            <person name="Felis G.E."/>
            <person name="de Vos W.M."/>
            <person name="Barrangou R."/>
            <person name="Klaenhammer T.R."/>
            <person name="Caufield P.W."/>
            <person name="Cui Y."/>
            <person name="Zhang H."/>
            <person name="O'Toole P.W."/>
        </authorList>
    </citation>
    <scope>NUCLEOTIDE SEQUENCE [LARGE SCALE GENOMIC DNA]</scope>
    <source>
        <strain evidence="2 3">DSM 21115</strain>
    </source>
</reference>
<accession>A0A0R2NSA7</accession>
<evidence type="ECO:0000313" key="3">
    <source>
        <dbReference type="Proteomes" id="UP000050920"/>
    </source>
</evidence>
<gene>
    <name evidence="2" type="ORF">DY78_GL002274</name>
</gene>
<feature type="transmembrane region" description="Helical" evidence="1">
    <location>
        <begin position="94"/>
        <end position="113"/>
    </location>
</feature>
<feature type="transmembrane region" description="Helical" evidence="1">
    <location>
        <begin position="67"/>
        <end position="88"/>
    </location>
</feature>
<keyword evidence="3" id="KW-1185">Reference proteome</keyword>
<keyword evidence="1" id="KW-0812">Transmembrane</keyword>